<dbReference type="SUPFAM" id="SSF51735">
    <property type="entry name" value="NAD(P)-binding Rossmann-fold domains"/>
    <property type="match status" value="1"/>
</dbReference>
<accession>A0A7W4IEJ2</accession>
<dbReference type="SUPFAM" id="SSF52283">
    <property type="entry name" value="Formate/glycerate dehydrogenase catalytic domain-like"/>
    <property type="match status" value="1"/>
</dbReference>
<keyword evidence="1" id="KW-0521">NADP</keyword>
<dbReference type="InterPro" id="IPR006139">
    <property type="entry name" value="D-isomer_2_OHA_DH_cat_dom"/>
</dbReference>
<reference evidence="7 8" key="1">
    <citation type="submission" date="2020-04" db="EMBL/GenBank/DDBJ databases">
        <title>Description of novel Gluconacetobacter.</title>
        <authorList>
            <person name="Sombolestani A."/>
        </authorList>
    </citation>
    <scope>NUCLEOTIDE SEQUENCE [LARGE SCALE GENOMIC DNA]</scope>
    <source>
        <strain evidence="7 8">LMG 19747</strain>
    </source>
</reference>
<dbReference type="Gene3D" id="3.40.50.720">
    <property type="entry name" value="NAD(P)-binding Rossmann-like Domain"/>
    <property type="match status" value="2"/>
</dbReference>
<evidence type="ECO:0000256" key="2">
    <source>
        <dbReference type="ARBA" id="ARBA00023002"/>
    </source>
</evidence>
<evidence type="ECO:0000256" key="4">
    <source>
        <dbReference type="RuleBase" id="RU003719"/>
    </source>
</evidence>
<evidence type="ECO:0000259" key="5">
    <source>
        <dbReference type="Pfam" id="PF00389"/>
    </source>
</evidence>
<dbReference type="PANTHER" id="PTHR10996">
    <property type="entry name" value="2-HYDROXYACID DEHYDROGENASE-RELATED"/>
    <property type="match status" value="1"/>
</dbReference>
<dbReference type="EMBL" id="JABEQJ010000018">
    <property type="protein sequence ID" value="MBB2161299.1"/>
    <property type="molecule type" value="Genomic_DNA"/>
</dbReference>
<evidence type="ECO:0000259" key="6">
    <source>
        <dbReference type="Pfam" id="PF02826"/>
    </source>
</evidence>
<dbReference type="Pfam" id="PF00389">
    <property type="entry name" value="2-Hacid_dh"/>
    <property type="match status" value="1"/>
</dbReference>
<evidence type="ECO:0000313" key="7">
    <source>
        <dbReference type="EMBL" id="MBB2161299.1"/>
    </source>
</evidence>
<gene>
    <name evidence="7" type="ORF">HLH48_14155</name>
</gene>
<evidence type="ECO:0000313" key="8">
    <source>
        <dbReference type="Proteomes" id="UP000589085"/>
    </source>
</evidence>
<dbReference type="InterPro" id="IPR036291">
    <property type="entry name" value="NAD(P)-bd_dom_sf"/>
</dbReference>
<keyword evidence="3" id="KW-0520">NAD</keyword>
<evidence type="ECO:0000256" key="1">
    <source>
        <dbReference type="ARBA" id="ARBA00022857"/>
    </source>
</evidence>
<name>A0A7W4IEJ2_9PROT</name>
<dbReference type="Proteomes" id="UP000589085">
    <property type="component" value="Unassembled WGS sequence"/>
</dbReference>
<dbReference type="GO" id="GO:0030267">
    <property type="term" value="F:glyoxylate reductase (NADPH) activity"/>
    <property type="evidence" value="ECO:0007669"/>
    <property type="project" value="TreeGrafter"/>
</dbReference>
<dbReference type="InterPro" id="IPR006140">
    <property type="entry name" value="D-isomer_DH_NAD-bd"/>
</dbReference>
<feature type="domain" description="D-isomer specific 2-hydroxyacid dehydrogenase NAD-binding" evidence="6">
    <location>
        <begin position="104"/>
        <end position="276"/>
    </location>
</feature>
<evidence type="ECO:0000256" key="3">
    <source>
        <dbReference type="ARBA" id="ARBA00023027"/>
    </source>
</evidence>
<feature type="domain" description="D-isomer specific 2-hydroxyacid dehydrogenase catalytic" evidence="5">
    <location>
        <begin position="36"/>
        <end position="307"/>
    </location>
</feature>
<dbReference type="GO" id="GO:0051287">
    <property type="term" value="F:NAD binding"/>
    <property type="evidence" value="ECO:0007669"/>
    <property type="project" value="InterPro"/>
</dbReference>
<comment type="similarity">
    <text evidence="4">Belongs to the D-isomer specific 2-hydroxyacid dehydrogenase family.</text>
</comment>
<dbReference type="InterPro" id="IPR050223">
    <property type="entry name" value="D-isomer_2-hydroxyacid_DH"/>
</dbReference>
<dbReference type="RefSeq" id="WP_182998122.1">
    <property type="nucleotide sequence ID" value="NZ_JABEQJ010000018.1"/>
</dbReference>
<keyword evidence="2 4" id="KW-0560">Oxidoreductase</keyword>
<comment type="caution">
    <text evidence="7">The sequence shown here is derived from an EMBL/GenBank/DDBJ whole genome shotgun (WGS) entry which is preliminary data.</text>
</comment>
<sequence length="308" mass="32657">MKPEILLIEPMMAEIEDALRSAYIVHPYDGAADPSRYAKTIRGIATGGGTGVPRAVMDSLPALEIIAINGIGTDAVDLKEAARRSIAVTTTPGVLTDDVADLALAFILAAMRDLLAGDRFVRDGQWGKGTLPLAHTATGRRLGILGMGQVGRAVARRARGFDMSIAYHDLKDFGIEGATYVPSLVELARQSDILVIAASGGPQSRHIVNRDIMEALGPQGLLVNVARGSVVDEDALVAALRDGTLGKAALDVFEHEPNVPPALWSMGNIVLQPHRASATVETRLRMGQLVVDNLAAHFAGQPLLTQVR</sequence>
<dbReference type="Pfam" id="PF02826">
    <property type="entry name" value="2-Hacid_dh_C"/>
    <property type="match status" value="1"/>
</dbReference>
<dbReference type="FunFam" id="3.40.50.720:FF:000213">
    <property type="entry name" value="Putative 2-hydroxyacid dehydrogenase"/>
    <property type="match status" value="1"/>
</dbReference>
<organism evidence="7 8">
    <name type="scientific">Gluconacetobacter sacchari</name>
    <dbReference type="NCBI Taxonomy" id="92759"/>
    <lineage>
        <taxon>Bacteria</taxon>
        <taxon>Pseudomonadati</taxon>
        <taxon>Pseudomonadota</taxon>
        <taxon>Alphaproteobacteria</taxon>
        <taxon>Acetobacterales</taxon>
        <taxon>Acetobacteraceae</taxon>
        <taxon>Gluconacetobacter</taxon>
    </lineage>
</organism>
<dbReference type="GO" id="GO:0005829">
    <property type="term" value="C:cytosol"/>
    <property type="evidence" value="ECO:0007669"/>
    <property type="project" value="TreeGrafter"/>
</dbReference>
<dbReference type="AlphaFoldDB" id="A0A7W4IEJ2"/>
<dbReference type="PANTHER" id="PTHR10996:SF178">
    <property type="entry name" value="2-HYDROXYACID DEHYDROGENASE YGL185C-RELATED"/>
    <property type="match status" value="1"/>
</dbReference>
<protein>
    <submittedName>
        <fullName evidence="7">2-hydroxyacid dehydrogenase</fullName>
    </submittedName>
</protein>
<dbReference type="GO" id="GO:0016618">
    <property type="term" value="F:hydroxypyruvate reductase [NAD(P)H] activity"/>
    <property type="evidence" value="ECO:0007669"/>
    <property type="project" value="TreeGrafter"/>
</dbReference>
<dbReference type="CDD" id="cd12156">
    <property type="entry name" value="HPPR"/>
    <property type="match status" value="1"/>
</dbReference>
<proteinExistence type="inferred from homology"/>